<feature type="chain" id="PRO_5043908932" evidence="1">
    <location>
        <begin position="22"/>
        <end position="307"/>
    </location>
</feature>
<gene>
    <name evidence="2" type="ORF">MEUPH1_LOCUS12435</name>
</gene>
<feature type="signal peptide" evidence="1">
    <location>
        <begin position="1"/>
        <end position="21"/>
    </location>
</feature>
<proteinExistence type="predicted"/>
<dbReference type="EMBL" id="CARXXK010000002">
    <property type="protein sequence ID" value="CAI6356732.1"/>
    <property type="molecule type" value="Genomic_DNA"/>
</dbReference>
<keyword evidence="1" id="KW-0732">Signal</keyword>
<accession>A0AAV0WMD1</accession>
<reference evidence="2 3" key="1">
    <citation type="submission" date="2023-01" db="EMBL/GenBank/DDBJ databases">
        <authorList>
            <person name="Whitehead M."/>
        </authorList>
    </citation>
    <scope>NUCLEOTIDE SEQUENCE [LARGE SCALE GENOMIC DNA]</scope>
</reference>
<evidence type="ECO:0000313" key="2">
    <source>
        <dbReference type="EMBL" id="CAI6356732.1"/>
    </source>
</evidence>
<evidence type="ECO:0000256" key="1">
    <source>
        <dbReference type="SAM" id="SignalP"/>
    </source>
</evidence>
<organism evidence="2 3">
    <name type="scientific">Macrosiphum euphorbiae</name>
    <name type="common">potato aphid</name>
    <dbReference type="NCBI Taxonomy" id="13131"/>
    <lineage>
        <taxon>Eukaryota</taxon>
        <taxon>Metazoa</taxon>
        <taxon>Ecdysozoa</taxon>
        <taxon>Arthropoda</taxon>
        <taxon>Hexapoda</taxon>
        <taxon>Insecta</taxon>
        <taxon>Pterygota</taxon>
        <taxon>Neoptera</taxon>
        <taxon>Paraneoptera</taxon>
        <taxon>Hemiptera</taxon>
        <taxon>Sternorrhyncha</taxon>
        <taxon>Aphidomorpha</taxon>
        <taxon>Aphidoidea</taxon>
        <taxon>Aphididae</taxon>
        <taxon>Macrosiphini</taxon>
        <taxon>Macrosiphum</taxon>
    </lineage>
</organism>
<evidence type="ECO:0000313" key="3">
    <source>
        <dbReference type="Proteomes" id="UP001160148"/>
    </source>
</evidence>
<sequence length="307" mass="34563">MASIIVLIISIFTIIAVTGEAADLQTDKDLTEVASEIEGCPYLDNAEYKVKVKGSVSTLNGGCAYITYNSSDIKPQTFSLWFGNVYEIAKNCNNSAIEYFRFYCVSKSPSPSEDIRKGRMYIKLYDDGVRKVERKNHRCAVYEKTEDKDYVTMLRLAVSSNDSCDGLSDILDHPDKIRLHKRGAMLLTFSRIRPGAPLAAAATTNATESIHSISNSYERRGYIQHNYGNRPNLFWRTETTETQDSDKRGLQMNDEDGRHRAVTDLASYEYLHSNVSNKDVGMSTIKDTNHTQIRVMPQAPEVVGKKK</sequence>
<protein>
    <submittedName>
        <fullName evidence="2">Uncharacterized protein</fullName>
    </submittedName>
</protein>
<name>A0AAV0WMD1_9HEMI</name>
<comment type="caution">
    <text evidence="2">The sequence shown here is derived from an EMBL/GenBank/DDBJ whole genome shotgun (WGS) entry which is preliminary data.</text>
</comment>
<dbReference type="Proteomes" id="UP001160148">
    <property type="component" value="Unassembled WGS sequence"/>
</dbReference>
<keyword evidence="3" id="KW-1185">Reference proteome</keyword>
<dbReference type="AlphaFoldDB" id="A0AAV0WMD1"/>